<feature type="transmembrane region" description="Helical" evidence="8">
    <location>
        <begin position="49"/>
        <end position="69"/>
    </location>
</feature>
<accession>A0ABW4ZE31</accession>
<protein>
    <submittedName>
        <fullName evidence="10">C-type cytochrome</fullName>
    </submittedName>
</protein>
<keyword evidence="4" id="KW-0249">Electron transport</keyword>
<dbReference type="Pfam" id="PF00034">
    <property type="entry name" value="Cytochrom_C"/>
    <property type="match status" value="1"/>
</dbReference>
<dbReference type="Gene3D" id="1.10.760.10">
    <property type="entry name" value="Cytochrome c-like domain"/>
    <property type="match status" value="1"/>
</dbReference>
<keyword evidence="8" id="KW-1133">Transmembrane helix</keyword>
<keyword evidence="11" id="KW-1185">Reference proteome</keyword>
<dbReference type="RefSeq" id="WP_377088911.1">
    <property type="nucleotide sequence ID" value="NZ_JBHSJL010000014.1"/>
</dbReference>
<comment type="caution">
    <text evidence="10">The sequence shown here is derived from an EMBL/GenBank/DDBJ whole genome shotgun (WGS) entry which is preliminary data.</text>
</comment>
<evidence type="ECO:0000313" key="11">
    <source>
        <dbReference type="Proteomes" id="UP001597389"/>
    </source>
</evidence>
<dbReference type="PROSITE" id="PS51007">
    <property type="entry name" value="CYTC"/>
    <property type="match status" value="1"/>
</dbReference>
<evidence type="ECO:0000256" key="3">
    <source>
        <dbReference type="ARBA" id="ARBA00022723"/>
    </source>
</evidence>
<keyword evidence="2 6" id="KW-0349">Heme</keyword>
<evidence type="ECO:0000259" key="9">
    <source>
        <dbReference type="PROSITE" id="PS51007"/>
    </source>
</evidence>
<evidence type="ECO:0000256" key="4">
    <source>
        <dbReference type="ARBA" id="ARBA00022982"/>
    </source>
</evidence>
<keyword evidence="8" id="KW-0812">Transmembrane</keyword>
<dbReference type="PANTHER" id="PTHR35008:SF4">
    <property type="entry name" value="BLL4482 PROTEIN"/>
    <property type="match status" value="1"/>
</dbReference>
<dbReference type="PRINTS" id="PR00605">
    <property type="entry name" value="CYTCHROMECIC"/>
</dbReference>
<dbReference type="SUPFAM" id="SSF46626">
    <property type="entry name" value="Cytochrome c"/>
    <property type="match status" value="1"/>
</dbReference>
<proteinExistence type="predicted"/>
<dbReference type="InterPro" id="IPR051459">
    <property type="entry name" value="Cytochrome_c-type_DH"/>
</dbReference>
<dbReference type="InterPro" id="IPR008168">
    <property type="entry name" value="Cyt_C_IC"/>
</dbReference>
<organism evidence="10 11">
    <name type="scientific">Rubritalea tangerina</name>
    <dbReference type="NCBI Taxonomy" id="430798"/>
    <lineage>
        <taxon>Bacteria</taxon>
        <taxon>Pseudomonadati</taxon>
        <taxon>Verrucomicrobiota</taxon>
        <taxon>Verrucomicrobiia</taxon>
        <taxon>Verrucomicrobiales</taxon>
        <taxon>Rubritaleaceae</taxon>
        <taxon>Rubritalea</taxon>
    </lineage>
</organism>
<keyword evidence="8" id="KW-0472">Membrane</keyword>
<dbReference type="PANTHER" id="PTHR35008">
    <property type="entry name" value="BLL4482 PROTEIN-RELATED"/>
    <property type="match status" value="1"/>
</dbReference>
<keyword evidence="1" id="KW-0813">Transport</keyword>
<evidence type="ECO:0000256" key="6">
    <source>
        <dbReference type="PROSITE-ProRule" id="PRU00433"/>
    </source>
</evidence>
<feature type="region of interest" description="Disordered" evidence="7">
    <location>
        <begin position="1"/>
        <end position="40"/>
    </location>
</feature>
<dbReference type="InterPro" id="IPR009056">
    <property type="entry name" value="Cyt_c-like_dom"/>
</dbReference>
<reference evidence="11" key="1">
    <citation type="journal article" date="2019" name="Int. J. Syst. Evol. Microbiol.">
        <title>The Global Catalogue of Microorganisms (GCM) 10K type strain sequencing project: providing services to taxonomists for standard genome sequencing and annotation.</title>
        <authorList>
            <consortium name="The Broad Institute Genomics Platform"/>
            <consortium name="The Broad Institute Genome Sequencing Center for Infectious Disease"/>
            <person name="Wu L."/>
            <person name="Ma J."/>
        </authorList>
    </citation>
    <scope>NUCLEOTIDE SEQUENCE [LARGE SCALE GENOMIC DNA]</scope>
    <source>
        <strain evidence="11">CCUG 57942</strain>
    </source>
</reference>
<feature type="domain" description="Cytochrome c" evidence="9">
    <location>
        <begin position="105"/>
        <end position="194"/>
    </location>
</feature>
<evidence type="ECO:0000256" key="1">
    <source>
        <dbReference type="ARBA" id="ARBA00022448"/>
    </source>
</evidence>
<evidence type="ECO:0000256" key="5">
    <source>
        <dbReference type="ARBA" id="ARBA00023004"/>
    </source>
</evidence>
<dbReference type="InterPro" id="IPR036909">
    <property type="entry name" value="Cyt_c-like_dom_sf"/>
</dbReference>
<dbReference type="EMBL" id="JBHUJB010000061">
    <property type="protein sequence ID" value="MFD2159955.1"/>
    <property type="molecule type" value="Genomic_DNA"/>
</dbReference>
<evidence type="ECO:0000256" key="2">
    <source>
        <dbReference type="ARBA" id="ARBA00022617"/>
    </source>
</evidence>
<name>A0ABW4ZE31_9BACT</name>
<evidence type="ECO:0000256" key="8">
    <source>
        <dbReference type="SAM" id="Phobius"/>
    </source>
</evidence>
<keyword evidence="5 6" id="KW-0408">Iron</keyword>
<evidence type="ECO:0000313" key="10">
    <source>
        <dbReference type="EMBL" id="MFD2159955.1"/>
    </source>
</evidence>
<dbReference type="Proteomes" id="UP001597389">
    <property type="component" value="Unassembled WGS sequence"/>
</dbReference>
<keyword evidence="3 6" id="KW-0479">Metal-binding</keyword>
<evidence type="ECO:0000256" key="7">
    <source>
        <dbReference type="SAM" id="MobiDB-lite"/>
    </source>
</evidence>
<gene>
    <name evidence="10" type="ORF">ACFSW8_13690</name>
</gene>
<sequence>MSSDQQPVDPTKPDLEESTNVAQAHEEVNRNAAAASREQQLRENGLEPVSIWIMIAGFIVAVIGGSVLLSSENLFSYDEFVKQDYVRGEFSRGEDSPLLAAAPDAYMKKGAALYKNCASCHGTGGAGTAGVFPPIGGSEWVEGSGVVPALVIMHGLTGPIDVAGSSYNGAMPAMADGWSDYDIAALIYYIQNSFGNKVGEVFSPEQVAEIRAISKEIGKKPLTAADLKPLLDKKFEAAALKPETMLDLKTGEVVDAGE</sequence>